<dbReference type="GO" id="GO:0006950">
    <property type="term" value="P:response to stress"/>
    <property type="evidence" value="ECO:0007669"/>
    <property type="project" value="TreeGrafter"/>
</dbReference>
<evidence type="ECO:0000313" key="4">
    <source>
        <dbReference type="EMBL" id="MBX5092531.1"/>
    </source>
</evidence>
<dbReference type="InterPro" id="IPR039422">
    <property type="entry name" value="MarR/SlyA-like"/>
</dbReference>
<dbReference type="PROSITE" id="PS50995">
    <property type="entry name" value="HTH_MARR_2"/>
    <property type="match status" value="1"/>
</dbReference>
<dbReference type="Proteomes" id="UP000770629">
    <property type="component" value="Unassembled WGS sequence"/>
</dbReference>
<protein>
    <submittedName>
        <fullName evidence="3">Winged helix-turn-helix transcriptional regulator</fullName>
    </submittedName>
</protein>
<dbReference type="PANTHER" id="PTHR33164:SF105">
    <property type="entry name" value="TRANSCRIPTIONAL REPRESSOR PROTEIN-RELATED"/>
    <property type="match status" value="1"/>
</dbReference>
<gene>
    <name evidence="4" type="ORF">HJB60_25650</name>
    <name evidence="3" type="ORF">HJB63_08365</name>
</gene>
<dbReference type="Gene3D" id="1.10.10.10">
    <property type="entry name" value="Winged helix-like DNA-binding domain superfamily/Winged helix DNA-binding domain"/>
    <property type="match status" value="1"/>
</dbReference>
<dbReference type="InterPro" id="IPR000835">
    <property type="entry name" value="HTH_MarR-typ"/>
</dbReference>
<dbReference type="GO" id="GO:0003700">
    <property type="term" value="F:DNA-binding transcription factor activity"/>
    <property type="evidence" value="ECO:0007669"/>
    <property type="project" value="InterPro"/>
</dbReference>
<sequence>MSNSIEIPFSTTLMVRDTCLCLHVQRAARALARLFDDALRPAGLTNGQFSLMMSLNRPEPPPMGPVAALLAMDQTTLTAALKPLQRKGWVDVMENPRDRRGRLLSLTPEGKAALAKALPIWEMTHASIDDGLPDGGAARLRQDLQALAGVTGEMPKPSVRRSRHGGPAMGE</sequence>
<evidence type="ECO:0000259" key="2">
    <source>
        <dbReference type="PROSITE" id="PS50995"/>
    </source>
</evidence>
<comment type="caution">
    <text evidence="3">The sequence shown here is derived from an EMBL/GenBank/DDBJ whole genome shotgun (WGS) entry which is preliminary data.</text>
</comment>
<dbReference type="SUPFAM" id="SSF46785">
    <property type="entry name" value="Winged helix' DNA-binding domain"/>
    <property type="match status" value="1"/>
</dbReference>
<reference evidence="3 6" key="1">
    <citation type="submission" date="2020-04" db="EMBL/GenBank/DDBJ databases">
        <title>Global-level population genomics: horizontal gene transfer, symbiosis and evolution in Rhizobia.</title>
        <authorList>
            <person name="Gai Y."/>
        </authorList>
    </citation>
    <scope>NUCLEOTIDE SEQUENCE</scope>
    <source>
        <strain evidence="4 6">BLR33</strain>
        <strain evidence="3">BLR57</strain>
    </source>
</reference>
<accession>A0A9Q3M5C4</accession>
<evidence type="ECO:0000313" key="3">
    <source>
        <dbReference type="EMBL" id="MBX5022588.1"/>
    </source>
</evidence>
<dbReference type="EMBL" id="JABDYF010000012">
    <property type="protein sequence ID" value="MBX5092531.1"/>
    <property type="molecule type" value="Genomic_DNA"/>
</dbReference>
<evidence type="ECO:0000313" key="5">
    <source>
        <dbReference type="Proteomes" id="UP000749740"/>
    </source>
</evidence>
<dbReference type="AlphaFoldDB" id="A0A9Q3M5C4"/>
<dbReference type="EMBL" id="JABDYC010000002">
    <property type="protein sequence ID" value="MBX5022588.1"/>
    <property type="molecule type" value="Genomic_DNA"/>
</dbReference>
<dbReference type="SMART" id="SM00347">
    <property type="entry name" value="HTH_MARR"/>
    <property type="match status" value="1"/>
</dbReference>
<feature type="domain" description="HTH marR-type" evidence="2">
    <location>
        <begin position="17"/>
        <end position="149"/>
    </location>
</feature>
<name>A0A9Q3M5C4_9HYPH</name>
<dbReference type="Proteomes" id="UP000749740">
    <property type="component" value="Unassembled WGS sequence"/>
</dbReference>
<proteinExistence type="predicted"/>
<feature type="region of interest" description="Disordered" evidence="1">
    <location>
        <begin position="152"/>
        <end position="171"/>
    </location>
</feature>
<dbReference type="RefSeq" id="WP_221108137.1">
    <property type="nucleotide sequence ID" value="NZ_JABDXU010000020.1"/>
</dbReference>
<dbReference type="Pfam" id="PF01047">
    <property type="entry name" value="MarR"/>
    <property type="match status" value="1"/>
</dbReference>
<organism evidence="3 5">
    <name type="scientific">Rhizobium lentis</name>
    <dbReference type="NCBI Taxonomy" id="1138194"/>
    <lineage>
        <taxon>Bacteria</taxon>
        <taxon>Pseudomonadati</taxon>
        <taxon>Pseudomonadota</taxon>
        <taxon>Alphaproteobacteria</taxon>
        <taxon>Hyphomicrobiales</taxon>
        <taxon>Rhizobiaceae</taxon>
        <taxon>Rhizobium/Agrobacterium group</taxon>
        <taxon>Rhizobium</taxon>
    </lineage>
</organism>
<evidence type="ECO:0000313" key="6">
    <source>
        <dbReference type="Proteomes" id="UP000770629"/>
    </source>
</evidence>
<keyword evidence="6" id="KW-1185">Reference proteome</keyword>
<evidence type="ECO:0000256" key="1">
    <source>
        <dbReference type="SAM" id="MobiDB-lite"/>
    </source>
</evidence>
<dbReference type="PANTHER" id="PTHR33164">
    <property type="entry name" value="TRANSCRIPTIONAL REGULATOR, MARR FAMILY"/>
    <property type="match status" value="1"/>
</dbReference>
<dbReference type="InterPro" id="IPR036390">
    <property type="entry name" value="WH_DNA-bd_sf"/>
</dbReference>
<dbReference type="InterPro" id="IPR036388">
    <property type="entry name" value="WH-like_DNA-bd_sf"/>
</dbReference>